<dbReference type="Proteomes" id="UP000198406">
    <property type="component" value="Unassembled WGS sequence"/>
</dbReference>
<evidence type="ECO:0000313" key="1">
    <source>
        <dbReference type="EMBL" id="GAX09763.1"/>
    </source>
</evidence>
<dbReference type="EMBL" id="BDSP01000013">
    <property type="protein sequence ID" value="GAX09763.1"/>
    <property type="molecule type" value="Genomic_DNA"/>
</dbReference>
<dbReference type="OrthoDB" id="41258at2759"/>
<evidence type="ECO:0000313" key="2">
    <source>
        <dbReference type="Proteomes" id="UP000198406"/>
    </source>
</evidence>
<organism evidence="1 2">
    <name type="scientific">Fistulifera solaris</name>
    <name type="common">Oleaginous diatom</name>
    <dbReference type="NCBI Taxonomy" id="1519565"/>
    <lineage>
        <taxon>Eukaryota</taxon>
        <taxon>Sar</taxon>
        <taxon>Stramenopiles</taxon>
        <taxon>Ochrophyta</taxon>
        <taxon>Bacillariophyta</taxon>
        <taxon>Bacillariophyceae</taxon>
        <taxon>Bacillariophycidae</taxon>
        <taxon>Naviculales</taxon>
        <taxon>Naviculaceae</taxon>
        <taxon>Fistulifera</taxon>
    </lineage>
</organism>
<protein>
    <submittedName>
        <fullName evidence="1">Uncharacterized protein</fullName>
    </submittedName>
</protein>
<proteinExistence type="predicted"/>
<reference evidence="1 2" key="1">
    <citation type="journal article" date="2015" name="Plant Cell">
        <title>Oil accumulation by the oleaginous diatom Fistulifera solaris as revealed by the genome and transcriptome.</title>
        <authorList>
            <person name="Tanaka T."/>
            <person name="Maeda Y."/>
            <person name="Veluchamy A."/>
            <person name="Tanaka M."/>
            <person name="Abida H."/>
            <person name="Marechal E."/>
            <person name="Bowler C."/>
            <person name="Muto M."/>
            <person name="Sunaga Y."/>
            <person name="Tanaka M."/>
            <person name="Yoshino T."/>
            <person name="Taniguchi T."/>
            <person name="Fukuda Y."/>
            <person name="Nemoto M."/>
            <person name="Matsumoto M."/>
            <person name="Wong P.S."/>
            <person name="Aburatani S."/>
            <person name="Fujibuchi W."/>
        </authorList>
    </citation>
    <scope>NUCLEOTIDE SEQUENCE [LARGE SCALE GENOMIC DNA]</scope>
    <source>
        <strain evidence="1 2">JPCC DA0580</strain>
    </source>
</reference>
<comment type="caution">
    <text evidence="1">The sequence shown here is derived from an EMBL/GenBank/DDBJ whole genome shotgun (WGS) entry which is preliminary data.</text>
</comment>
<sequence length="358" mass="41649">MTRPIRVLVISGGGERKATLEELFAQDDRWDVTWTAGIASRSLRGRQSCLEHLHQAGLLPSEEWDVISQVPPSELWETMKQRIPLSSPNEEQDNKRPKEHYSFEFWNKSKTVNRGRSVLGCLLAHLVAMKQFVGGNFDVLLEDNVRWTKDAVDQLVELCQSEDVRAQRGDLLYYGWLGSKVNIEWLFQHFITNSDEAVVPFPTTQDIERTVGLNNSDKQHPGGTPLWGMYAYWISKQGYEAIMEVLRRDIGSMLWKGKRMRYYSVKPADKIFPRSLQKHNLDVRIVTRPLFFRAPMLYSRIHPQWDALFCESTTVQLNGSGRDWFDLLLTPREMNVVDLYKETGEWKRLEDEEPQDED</sequence>
<keyword evidence="2" id="KW-1185">Reference proteome</keyword>
<gene>
    <name evidence="1" type="ORF">FisN_11Lh265</name>
</gene>
<dbReference type="InParanoid" id="A0A1Z5J6Z7"/>
<accession>A0A1Z5J6Z7</accession>
<name>A0A1Z5J6Z7_FISSO</name>
<dbReference type="AlphaFoldDB" id="A0A1Z5J6Z7"/>